<dbReference type="Gene3D" id="2.30.40.10">
    <property type="entry name" value="Urease, subunit C, domain 1"/>
    <property type="match status" value="1"/>
</dbReference>
<keyword evidence="4 5" id="KW-0119">Carbohydrate metabolism</keyword>
<feature type="binding site" evidence="8">
    <location>
        <position position="209"/>
    </location>
    <ligand>
        <name>Zn(2+)</name>
        <dbReference type="ChEBI" id="CHEBI:29105"/>
    </ligand>
</feature>
<accession>A0A3R8PF74</accession>
<dbReference type="GO" id="GO:0006046">
    <property type="term" value="P:N-acetylglucosamine catabolic process"/>
    <property type="evidence" value="ECO:0007669"/>
    <property type="project" value="TreeGrafter"/>
</dbReference>
<evidence type="ECO:0000256" key="1">
    <source>
        <dbReference type="ARBA" id="ARBA00010716"/>
    </source>
</evidence>
<comment type="cofactor">
    <cofactor evidence="8">
        <name>a divalent metal cation</name>
        <dbReference type="ChEBI" id="CHEBI:60240"/>
    </cofactor>
    <text evidence="8">Binds 1 divalent metal cation per subunit.</text>
</comment>
<dbReference type="Gene3D" id="3.20.20.140">
    <property type="entry name" value="Metal-dependent hydrolases"/>
    <property type="match status" value="1"/>
</dbReference>
<feature type="active site" description="Proton donor/acceptor" evidence="6">
    <location>
        <position position="265"/>
    </location>
</feature>
<dbReference type="SUPFAM" id="SSF51338">
    <property type="entry name" value="Composite domain of metallo-dependent hydrolases"/>
    <property type="match status" value="1"/>
</dbReference>
<dbReference type="PANTHER" id="PTHR11113:SF14">
    <property type="entry name" value="N-ACETYLGLUCOSAMINE-6-PHOSPHATE DEACETYLASE"/>
    <property type="match status" value="1"/>
</dbReference>
<evidence type="ECO:0000256" key="4">
    <source>
        <dbReference type="ARBA" id="ARBA00023277"/>
    </source>
</evidence>
<dbReference type="InterPro" id="IPR011059">
    <property type="entry name" value="Metal-dep_hydrolase_composite"/>
</dbReference>
<dbReference type="InterPro" id="IPR003764">
    <property type="entry name" value="GlcNAc_6-P_deAcase"/>
</dbReference>
<reference evidence="12 13" key="1">
    <citation type="submission" date="2018-01" db="EMBL/GenBank/DDBJ databases">
        <title>Twenty Corynebacterium bovis Genomes.</title>
        <authorList>
            <person name="Gulvik C.A."/>
        </authorList>
    </citation>
    <scope>NUCLEOTIDE SEQUENCE [LARGE SCALE GENOMIC DNA]</scope>
    <source>
        <strain evidence="11 13">16-2004</strain>
        <strain evidence="10 12">F6900</strain>
    </source>
</reference>
<dbReference type="SUPFAM" id="SSF51556">
    <property type="entry name" value="Metallo-dependent hydrolases"/>
    <property type="match status" value="1"/>
</dbReference>
<evidence type="ECO:0000256" key="7">
    <source>
        <dbReference type="PIRSR" id="PIRSR038994-2"/>
    </source>
</evidence>
<name>A0A3R8PF74_9CORY</name>
<evidence type="ECO:0000256" key="2">
    <source>
        <dbReference type="ARBA" id="ARBA00022723"/>
    </source>
</evidence>
<sequence length="384" mass="39298">MRRYRGRAHDGARDLGAVTVTVVDGRVTSVDPDPDPPAEGDLILPGFTDLHCHGAAGGAFPTGDEAAVRRAARHHRDRGTTTLLASTVSAAEGPLLSQVALLADATAEGLVAGVHLEGPFLAAARCGAQDPAWVREGDPTLLRRLLRAGRGTVRQLTLAPETAHLDDLLDLCAEHHVIAGFGHTDADAARTAAAVAAAHARGVTVTATHLFNAMPPLHHRDPGPVAALLTAGVAGLELIGDGVHLADATVDLVLAASDRAYLVSDAMEAAGRPDGRYVLGSLDVTVTGGVARVPGGALAGGTTTLADQARRHLHRGRPPGEVAAVTSTRAAEVLARATGRPARGGLGVGDAAAFVVLRPDLTVRCTVDGDHEHTPVDPGRGEEG</sequence>
<dbReference type="EMBL" id="PQNQ01000014">
    <property type="protein sequence ID" value="RRQ03845.1"/>
    <property type="molecule type" value="Genomic_DNA"/>
</dbReference>
<evidence type="ECO:0000256" key="8">
    <source>
        <dbReference type="PIRSR" id="PIRSR038994-3"/>
    </source>
</evidence>
<keyword evidence="2 8" id="KW-0479">Metal-binding</keyword>
<evidence type="ECO:0000313" key="11">
    <source>
        <dbReference type="EMBL" id="RRQ03845.1"/>
    </source>
</evidence>
<feature type="binding site" evidence="7">
    <location>
        <position position="128"/>
    </location>
    <ligand>
        <name>substrate</name>
    </ligand>
</feature>
<organism evidence="11 13">
    <name type="scientific">Corynebacterium bovis</name>
    <dbReference type="NCBI Taxonomy" id="36808"/>
    <lineage>
        <taxon>Bacteria</taxon>
        <taxon>Bacillati</taxon>
        <taxon>Actinomycetota</taxon>
        <taxon>Actinomycetes</taxon>
        <taxon>Mycobacteriales</taxon>
        <taxon>Corynebacteriaceae</taxon>
        <taxon>Corynebacterium</taxon>
    </lineage>
</organism>
<evidence type="ECO:0000313" key="12">
    <source>
        <dbReference type="Proteomes" id="UP000276526"/>
    </source>
</evidence>
<feature type="domain" description="Amidohydrolase-related" evidence="9">
    <location>
        <begin position="43"/>
        <end position="357"/>
    </location>
</feature>
<evidence type="ECO:0000256" key="3">
    <source>
        <dbReference type="ARBA" id="ARBA00022801"/>
    </source>
</evidence>
<evidence type="ECO:0000313" key="13">
    <source>
        <dbReference type="Proteomes" id="UP000278422"/>
    </source>
</evidence>
<dbReference type="Proteomes" id="UP000276526">
    <property type="component" value="Unassembled WGS sequence"/>
</dbReference>
<feature type="binding site" evidence="7">
    <location>
        <begin position="212"/>
        <end position="213"/>
    </location>
    <ligand>
        <name>substrate</name>
    </ligand>
</feature>
<feature type="binding site" evidence="7">
    <location>
        <begin position="298"/>
        <end position="300"/>
    </location>
    <ligand>
        <name>substrate</name>
    </ligand>
</feature>
<dbReference type="InterPro" id="IPR032466">
    <property type="entry name" value="Metal_Hydrolase"/>
</dbReference>
<dbReference type="AlphaFoldDB" id="A0A3R8PF74"/>
<dbReference type="InterPro" id="IPR006680">
    <property type="entry name" value="Amidohydro-rel"/>
</dbReference>
<dbReference type="PIRSF" id="PIRSF038994">
    <property type="entry name" value="NagA"/>
    <property type="match status" value="1"/>
</dbReference>
<dbReference type="GO" id="GO:0046872">
    <property type="term" value="F:metal ion binding"/>
    <property type="evidence" value="ECO:0007669"/>
    <property type="project" value="UniProtKB-KW"/>
</dbReference>
<keyword evidence="3 5" id="KW-0378">Hydrolase</keyword>
<evidence type="ECO:0000256" key="6">
    <source>
        <dbReference type="PIRSR" id="PIRSR038994-1"/>
    </source>
</evidence>
<proteinExistence type="inferred from homology"/>
<feature type="binding site" evidence="8">
    <location>
        <position position="183"/>
    </location>
    <ligand>
        <name>Zn(2+)</name>
        <dbReference type="ChEBI" id="CHEBI:29105"/>
    </ligand>
</feature>
<comment type="caution">
    <text evidence="11">The sequence shown here is derived from an EMBL/GenBank/DDBJ whole genome shotgun (WGS) entry which is preliminary data.</text>
</comment>
<feature type="binding site" evidence="7">
    <location>
        <position position="220"/>
    </location>
    <ligand>
        <name>substrate</name>
    </ligand>
</feature>
<feature type="binding site" evidence="7">
    <location>
        <position position="244"/>
    </location>
    <ligand>
        <name>substrate</name>
    </ligand>
</feature>
<dbReference type="PANTHER" id="PTHR11113">
    <property type="entry name" value="N-ACETYLGLUCOSAMINE-6-PHOSPHATE DEACETYLASE"/>
    <property type="match status" value="1"/>
</dbReference>
<gene>
    <name evidence="11" type="ORF">CXF42_06295</name>
    <name evidence="10" type="ORF">CXF48_08030</name>
</gene>
<keyword evidence="13" id="KW-1185">Reference proteome</keyword>
<dbReference type="Pfam" id="PF01979">
    <property type="entry name" value="Amidohydro_1"/>
    <property type="match status" value="1"/>
</dbReference>
<dbReference type="Proteomes" id="UP000278422">
    <property type="component" value="Unassembled WGS sequence"/>
</dbReference>
<dbReference type="EMBL" id="PQNK01000012">
    <property type="protein sequence ID" value="RRO86174.1"/>
    <property type="molecule type" value="Genomic_DNA"/>
</dbReference>
<feature type="binding site" evidence="8">
    <location>
        <position position="117"/>
    </location>
    <ligand>
        <name>Zn(2+)</name>
        <dbReference type="ChEBI" id="CHEBI:29105"/>
    </ligand>
</feature>
<dbReference type="RefSeq" id="WP_125173617.1">
    <property type="nucleotide sequence ID" value="NZ_JAPJOD010000111.1"/>
</dbReference>
<dbReference type="GO" id="GO:0008448">
    <property type="term" value="F:N-acetylglucosamine-6-phosphate deacetylase activity"/>
    <property type="evidence" value="ECO:0007669"/>
    <property type="project" value="InterPro"/>
</dbReference>
<comment type="similarity">
    <text evidence="1 5">Belongs to the metallo-dependent hydrolases superfamily. NagA family.</text>
</comment>
<evidence type="ECO:0000256" key="5">
    <source>
        <dbReference type="PIRNR" id="PIRNR038994"/>
    </source>
</evidence>
<evidence type="ECO:0000313" key="10">
    <source>
        <dbReference type="EMBL" id="RRO86174.1"/>
    </source>
</evidence>
<protein>
    <submittedName>
        <fullName evidence="11">N-acetylglucosamine-6-phosphate deacetylase</fullName>
    </submittedName>
</protein>
<evidence type="ECO:0000259" key="9">
    <source>
        <dbReference type="Pfam" id="PF01979"/>
    </source>
</evidence>